<name>A0A3M9XMK0_9HYPH</name>
<gene>
    <name evidence="2" type="ORF">D1O30_19915</name>
</gene>
<keyword evidence="1" id="KW-0472">Membrane</keyword>
<keyword evidence="1" id="KW-0812">Transmembrane</keyword>
<keyword evidence="1" id="KW-1133">Transmembrane helix</keyword>
<evidence type="ECO:0000256" key="1">
    <source>
        <dbReference type="SAM" id="Phobius"/>
    </source>
</evidence>
<dbReference type="AlphaFoldDB" id="A0A3M9XMK0"/>
<keyword evidence="3" id="KW-1185">Reference proteome</keyword>
<reference evidence="2 3" key="1">
    <citation type="submission" date="2018-08" db="EMBL/GenBank/DDBJ databases">
        <title>Genome sequence of Methylocystis hirsuta CSC1, a methanotroph able to accumulate PHAs.</title>
        <authorList>
            <person name="Bordel S."/>
            <person name="Rodriguez E."/>
            <person name="Gancedo J."/>
            <person name="Munoz R."/>
        </authorList>
    </citation>
    <scope>NUCLEOTIDE SEQUENCE [LARGE SCALE GENOMIC DNA]</scope>
    <source>
        <strain evidence="2 3">CSC1</strain>
    </source>
</reference>
<protein>
    <submittedName>
        <fullName evidence="2">Uncharacterized protein</fullName>
    </submittedName>
</protein>
<evidence type="ECO:0000313" key="2">
    <source>
        <dbReference type="EMBL" id="RNJ48100.1"/>
    </source>
</evidence>
<comment type="caution">
    <text evidence="2">The sequence shown here is derived from an EMBL/GenBank/DDBJ whole genome shotgun (WGS) entry which is preliminary data.</text>
</comment>
<proteinExistence type="predicted"/>
<sequence length="165" mass="18801">MTTDSTQMMDLIKPYLDLIAAVATILTAIGATVGFVWHRKARQTNVVKWSTIVDVLGTMLKKQNIGESRHFLMFYFDTRLCEAPRTISLAFRHAAVAVNTDTETHIDCPANVEEDRNNFLYKIHLGARRECYVSFFFDRMIVQPSSITCDQCALVKVHMNLPRLS</sequence>
<accession>A0A3M9XMK0</accession>
<evidence type="ECO:0000313" key="3">
    <source>
        <dbReference type="Proteomes" id="UP000268623"/>
    </source>
</evidence>
<dbReference type="EMBL" id="QWDD01000003">
    <property type="protein sequence ID" value="RNJ48100.1"/>
    <property type="molecule type" value="Genomic_DNA"/>
</dbReference>
<dbReference type="Proteomes" id="UP000268623">
    <property type="component" value="Unassembled WGS sequence"/>
</dbReference>
<organism evidence="2 3">
    <name type="scientific">Methylocystis hirsuta</name>
    <dbReference type="NCBI Taxonomy" id="369798"/>
    <lineage>
        <taxon>Bacteria</taxon>
        <taxon>Pseudomonadati</taxon>
        <taxon>Pseudomonadota</taxon>
        <taxon>Alphaproteobacteria</taxon>
        <taxon>Hyphomicrobiales</taxon>
        <taxon>Methylocystaceae</taxon>
        <taxon>Methylocystis</taxon>
    </lineage>
</organism>
<feature type="transmembrane region" description="Helical" evidence="1">
    <location>
        <begin position="18"/>
        <end position="38"/>
    </location>
</feature>